<evidence type="ECO:0000256" key="2">
    <source>
        <dbReference type="ARBA" id="ARBA00022448"/>
    </source>
</evidence>
<name>A0A368HHH4_9GAMM</name>
<dbReference type="PROSITE" id="PS00211">
    <property type="entry name" value="ABC_TRANSPORTER_1"/>
    <property type="match status" value="1"/>
</dbReference>
<dbReference type="InterPro" id="IPR003593">
    <property type="entry name" value="AAA+_ATPase"/>
</dbReference>
<feature type="compositionally biased region" description="Low complexity" evidence="5">
    <location>
        <begin position="300"/>
        <end position="309"/>
    </location>
</feature>
<organism evidence="7 8">
    <name type="scientific">Acidiferrobacter thiooxydans</name>
    <dbReference type="NCBI Taxonomy" id="163359"/>
    <lineage>
        <taxon>Bacteria</taxon>
        <taxon>Pseudomonadati</taxon>
        <taxon>Pseudomonadota</taxon>
        <taxon>Gammaproteobacteria</taxon>
        <taxon>Acidiferrobacterales</taxon>
        <taxon>Acidiferrobacteraceae</taxon>
        <taxon>Acidiferrobacter</taxon>
    </lineage>
</organism>
<evidence type="ECO:0000313" key="8">
    <source>
        <dbReference type="Proteomes" id="UP000253250"/>
    </source>
</evidence>
<dbReference type="Gene3D" id="3.40.50.300">
    <property type="entry name" value="P-loop containing nucleotide triphosphate hydrolases"/>
    <property type="match status" value="1"/>
</dbReference>
<dbReference type="InterPro" id="IPR017871">
    <property type="entry name" value="ABC_transporter-like_CS"/>
</dbReference>
<keyword evidence="4 7" id="KW-0067">ATP-binding</keyword>
<dbReference type="SUPFAM" id="SSF52540">
    <property type="entry name" value="P-loop containing nucleoside triphosphate hydrolases"/>
    <property type="match status" value="1"/>
</dbReference>
<dbReference type="OrthoDB" id="9802264at2"/>
<evidence type="ECO:0000259" key="6">
    <source>
        <dbReference type="PROSITE" id="PS50893"/>
    </source>
</evidence>
<dbReference type="RefSeq" id="WP_114283333.1">
    <property type="nucleotide sequence ID" value="NZ_PSYR01000002.1"/>
</dbReference>
<dbReference type="GO" id="GO:0016887">
    <property type="term" value="F:ATP hydrolysis activity"/>
    <property type="evidence" value="ECO:0007669"/>
    <property type="project" value="InterPro"/>
</dbReference>
<keyword evidence="8" id="KW-1185">Reference proteome</keyword>
<reference evidence="7 8" key="1">
    <citation type="submission" date="2018-02" db="EMBL/GenBank/DDBJ databases">
        <title>Insights into the biology of acidophilic members of the Acidiferrobacteraceae family derived from comparative genomic analyses.</title>
        <authorList>
            <person name="Issotta F."/>
            <person name="Thyssen C."/>
            <person name="Mena C."/>
            <person name="Moya A."/>
            <person name="Bellenberg S."/>
            <person name="Sproer C."/>
            <person name="Covarrubias P.C."/>
            <person name="Sand W."/>
            <person name="Quatrini R."/>
            <person name="Vera M."/>
        </authorList>
    </citation>
    <scope>NUCLEOTIDE SEQUENCE [LARGE SCALE GENOMIC DNA]</scope>
    <source>
        <strain evidence="8">m-1</strain>
    </source>
</reference>
<proteinExistence type="inferred from homology"/>
<evidence type="ECO:0000256" key="1">
    <source>
        <dbReference type="ARBA" id="ARBA00005417"/>
    </source>
</evidence>
<evidence type="ECO:0000256" key="4">
    <source>
        <dbReference type="ARBA" id="ARBA00022840"/>
    </source>
</evidence>
<feature type="domain" description="ABC transporter" evidence="6">
    <location>
        <begin position="6"/>
        <end position="240"/>
    </location>
</feature>
<dbReference type="Proteomes" id="UP000253250">
    <property type="component" value="Unassembled WGS sequence"/>
</dbReference>
<protein>
    <submittedName>
        <fullName evidence="7">Nitrate/sulfonate/bicarbonate ABC transporter ATP-binding protein</fullName>
    </submittedName>
</protein>
<dbReference type="PROSITE" id="PS50893">
    <property type="entry name" value="ABC_TRANSPORTER_2"/>
    <property type="match status" value="1"/>
</dbReference>
<accession>A0A368HHH4</accession>
<evidence type="ECO:0000313" key="7">
    <source>
        <dbReference type="EMBL" id="RCN56960.1"/>
    </source>
</evidence>
<dbReference type="CDD" id="cd03293">
    <property type="entry name" value="ABC_NrtD_SsuB_transporters"/>
    <property type="match status" value="1"/>
</dbReference>
<keyword evidence="3" id="KW-0547">Nucleotide-binding</keyword>
<gene>
    <name evidence="7" type="ORF">C4900_14610</name>
</gene>
<dbReference type="SMART" id="SM00382">
    <property type="entry name" value="AAA"/>
    <property type="match status" value="1"/>
</dbReference>
<comment type="caution">
    <text evidence="7">The sequence shown here is derived from an EMBL/GenBank/DDBJ whole genome shotgun (WGS) entry which is preliminary data.</text>
</comment>
<dbReference type="AlphaFoldDB" id="A0A368HHH4"/>
<evidence type="ECO:0000256" key="3">
    <source>
        <dbReference type="ARBA" id="ARBA00022741"/>
    </source>
</evidence>
<comment type="similarity">
    <text evidence="1">Belongs to the ABC transporter superfamily.</text>
</comment>
<dbReference type="PANTHER" id="PTHR42788">
    <property type="entry name" value="TAURINE IMPORT ATP-BINDING PROTEIN-RELATED"/>
    <property type="match status" value="1"/>
</dbReference>
<dbReference type="GO" id="GO:0005524">
    <property type="term" value="F:ATP binding"/>
    <property type="evidence" value="ECO:0007669"/>
    <property type="project" value="UniProtKB-KW"/>
</dbReference>
<feature type="region of interest" description="Disordered" evidence="5">
    <location>
        <begin position="266"/>
        <end position="318"/>
    </location>
</feature>
<keyword evidence="2" id="KW-0813">Transport</keyword>
<dbReference type="InterPro" id="IPR027417">
    <property type="entry name" value="P-loop_NTPase"/>
</dbReference>
<dbReference type="InterPro" id="IPR050166">
    <property type="entry name" value="ABC_transporter_ATP-bind"/>
</dbReference>
<dbReference type="EMBL" id="PSYR01000002">
    <property type="protein sequence ID" value="RCN56960.1"/>
    <property type="molecule type" value="Genomic_DNA"/>
</dbReference>
<sequence length="318" mass="33991">MSEAFLRIEGLQKTHGAPNARPTPVLAGIDLAVARGQIACVLGPSGCGKSTLLRLVAGLESADAGAVFVDGREVRGPGLDRGLVFQDHALFPWLSVLDNVRFAVKARWPRWSRERVRAHCLRYLGLVDLLPVLDRRPAELSGGMRQRVGVARALSIEPKVLLLDEPFGALDPRTRAGLQDELLDLCATLTQTVLVVTHDVDEAILLGDMILFMRGAPVGARAEIIPVGLARARRAATLHREVGYAALRHRLLDILLEHPAVYGSAPESGSARGVAASGVDAPNQETSHDKIGRNGTYHRGQAPKGPQLQGLGGEGGTQ</sequence>
<dbReference type="InterPro" id="IPR003439">
    <property type="entry name" value="ABC_transporter-like_ATP-bd"/>
</dbReference>
<dbReference type="PANTHER" id="PTHR42788:SF13">
    <property type="entry name" value="ALIPHATIC SULFONATES IMPORT ATP-BINDING PROTEIN SSUB"/>
    <property type="match status" value="1"/>
</dbReference>
<dbReference type="Pfam" id="PF00005">
    <property type="entry name" value="ABC_tran"/>
    <property type="match status" value="1"/>
</dbReference>
<evidence type="ECO:0000256" key="5">
    <source>
        <dbReference type="SAM" id="MobiDB-lite"/>
    </source>
</evidence>